<dbReference type="InterPro" id="IPR029044">
    <property type="entry name" value="Nucleotide-diphossugar_trans"/>
</dbReference>
<dbReference type="Pfam" id="PF00535">
    <property type="entry name" value="Glycos_transf_2"/>
    <property type="match status" value="1"/>
</dbReference>
<dbReference type="AlphaFoldDB" id="A0A6G1U0Z0"/>
<protein>
    <submittedName>
        <fullName evidence="4">Glycosyltransferase</fullName>
    </submittedName>
</protein>
<dbReference type="InterPro" id="IPR001173">
    <property type="entry name" value="Glyco_trans_2-like"/>
</dbReference>
<dbReference type="SUPFAM" id="SSF53448">
    <property type="entry name" value="Nucleotide-diphospho-sugar transferases"/>
    <property type="match status" value="1"/>
</dbReference>
<dbReference type="PANTHER" id="PTHR43685:SF3">
    <property type="entry name" value="SLR2126 PROTEIN"/>
    <property type="match status" value="1"/>
</dbReference>
<dbReference type="EMBL" id="VZCB01000075">
    <property type="protein sequence ID" value="MQN81076.1"/>
    <property type="molecule type" value="Genomic_DNA"/>
</dbReference>
<name>A0A6G1U0Z0_9BACT</name>
<accession>A0A6G1U0Z0</accession>
<sequence length="265" mass="30664">MKVTLLIITYNWPEALRMVLESAMHQSKMPDEIVIGDDGSTAETKQLIDSYAKSSPVPVVHVWQEDKGFRRTVILNKAITKATGDYIIQIDGDVILDSHFVADHLEVAQEGCFVCGSRVRLEASVSKRLLQDKHARLKLWNMPLPYMLNSIRSRMLRNYLAFRYARRIDHLRGCNMAYWKADALLVNGYNEDLKQWGHEDGEFAYRLHFAGIRKKALKMGGIMYHLYHREASKTNEQYHVKVLQQVKLHQLNWCQNGIALRVAYC</sequence>
<evidence type="ECO:0000259" key="2">
    <source>
        <dbReference type="Pfam" id="PF00535"/>
    </source>
</evidence>
<gene>
    <name evidence="4" type="ORF">F7D73_08945</name>
</gene>
<comment type="caution">
    <text evidence="4">The sequence shown here is derived from an EMBL/GenBank/DDBJ whole genome shotgun (WGS) entry which is preliminary data.</text>
</comment>
<evidence type="ECO:0000313" key="4">
    <source>
        <dbReference type="EMBL" id="MQN81076.1"/>
    </source>
</evidence>
<feature type="domain" description="Galactosyltransferase C-terminal" evidence="3">
    <location>
        <begin position="159"/>
        <end position="229"/>
    </location>
</feature>
<dbReference type="OrthoDB" id="9815923at2"/>
<dbReference type="Pfam" id="PF02709">
    <property type="entry name" value="Glyco_transf_7C"/>
    <property type="match status" value="1"/>
</dbReference>
<proteinExistence type="predicted"/>
<evidence type="ECO:0000259" key="3">
    <source>
        <dbReference type="Pfam" id="PF02709"/>
    </source>
</evidence>
<feature type="domain" description="Glycosyltransferase 2-like" evidence="2">
    <location>
        <begin position="5"/>
        <end position="143"/>
    </location>
</feature>
<keyword evidence="1 4" id="KW-0808">Transferase</keyword>
<evidence type="ECO:0000256" key="1">
    <source>
        <dbReference type="ARBA" id="ARBA00022679"/>
    </source>
</evidence>
<dbReference type="Proteomes" id="UP000480425">
    <property type="component" value="Unassembled WGS sequence"/>
</dbReference>
<dbReference type="CDD" id="cd06420">
    <property type="entry name" value="GT2_Chondriotin_Pol_N"/>
    <property type="match status" value="1"/>
</dbReference>
<dbReference type="InterPro" id="IPR027791">
    <property type="entry name" value="Galactosyl_T_C"/>
</dbReference>
<dbReference type="RefSeq" id="WP_153124005.1">
    <property type="nucleotide sequence ID" value="NZ_VZCB01000075.1"/>
</dbReference>
<dbReference type="InterPro" id="IPR050834">
    <property type="entry name" value="Glycosyltransf_2"/>
</dbReference>
<organism evidence="4 5">
    <name type="scientific">Segatella copri</name>
    <dbReference type="NCBI Taxonomy" id="165179"/>
    <lineage>
        <taxon>Bacteria</taxon>
        <taxon>Pseudomonadati</taxon>
        <taxon>Bacteroidota</taxon>
        <taxon>Bacteroidia</taxon>
        <taxon>Bacteroidales</taxon>
        <taxon>Prevotellaceae</taxon>
        <taxon>Segatella</taxon>
    </lineage>
</organism>
<evidence type="ECO:0000313" key="5">
    <source>
        <dbReference type="Proteomes" id="UP000480425"/>
    </source>
</evidence>
<reference evidence="4 5" key="1">
    <citation type="submission" date="2019-09" db="EMBL/GenBank/DDBJ databases">
        <title>Distinct polysaccharide growth profiles of human intestinal Prevotella copri isolates.</title>
        <authorList>
            <person name="Fehlner-Peach H."/>
            <person name="Magnabosco C."/>
            <person name="Raghavan V."/>
            <person name="Scher J.U."/>
            <person name="Tett A."/>
            <person name="Cox L.M."/>
            <person name="Gottsegen C."/>
            <person name="Watters A."/>
            <person name="Wiltshire- Gordon J.D."/>
            <person name="Segata N."/>
            <person name="Bonneau R."/>
            <person name="Littman D.R."/>
        </authorList>
    </citation>
    <scope>NUCLEOTIDE SEQUENCE [LARGE SCALE GENOMIC DNA]</scope>
    <source>
        <strain evidence="5">iA622</strain>
    </source>
</reference>
<dbReference type="PANTHER" id="PTHR43685">
    <property type="entry name" value="GLYCOSYLTRANSFERASE"/>
    <property type="match status" value="1"/>
</dbReference>
<dbReference type="GO" id="GO:0016740">
    <property type="term" value="F:transferase activity"/>
    <property type="evidence" value="ECO:0007669"/>
    <property type="project" value="UniProtKB-KW"/>
</dbReference>
<dbReference type="Gene3D" id="3.90.550.10">
    <property type="entry name" value="Spore Coat Polysaccharide Biosynthesis Protein SpsA, Chain A"/>
    <property type="match status" value="1"/>
</dbReference>